<dbReference type="EMBL" id="QXEC01000020">
    <property type="protein sequence ID" value="RIV36433.1"/>
    <property type="molecule type" value="Genomic_DNA"/>
</dbReference>
<dbReference type="InterPro" id="IPR013830">
    <property type="entry name" value="SGNH_hydro"/>
</dbReference>
<dbReference type="SUPFAM" id="SSF52266">
    <property type="entry name" value="SGNH hydrolase"/>
    <property type="match status" value="1"/>
</dbReference>
<dbReference type="Gene3D" id="3.40.50.1110">
    <property type="entry name" value="SGNH hydrolase"/>
    <property type="match status" value="1"/>
</dbReference>
<dbReference type="PANTHER" id="PTHR43784:SF2">
    <property type="entry name" value="GDSL-LIKE LIPASE_ACYLHYDROLASE, PUTATIVE (AFU_ORTHOLOGUE AFUA_2G00820)-RELATED"/>
    <property type="match status" value="1"/>
</dbReference>
<proteinExistence type="predicted"/>
<keyword evidence="4" id="KW-1185">Reference proteome</keyword>
<dbReference type="Pfam" id="PF13472">
    <property type="entry name" value="Lipase_GDSL_2"/>
    <property type="match status" value="1"/>
</dbReference>
<evidence type="ECO:0000256" key="1">
    <source>
        <dbReference type="SAM" id="MobiDB-lite"/>
    </source>
</evidence>
<gene>
    <name evidence="3" type="ORF">D2L64_19950</name>
</gene>
<dbReference type="InterPro" id="IPR036514">
    <property type="entry name" value="SGNH_hydro_sf"/>
</dbReference>
<reference evidence="3 4" key="1">
    <citation type="submission" date="2018-08" db="EMBL/GenBank/DDBJ databases">
        <title>Jishengella sp. nov., isolated from a root of Azadirachta indica A. Juss. var. siamensis Valenton.</title>
        <authorList>
            <person name="Kuncharoen N."/>
            <person name="Tanasupawat S."/>
            <person name="Kudo T."/>
            <person name="Ohkuma M."/>
        </authorList>
    </citation>
    <scope>NUCLEOTIDE SEQUENCE [LARGE SCALE GENOMIC DNA]</scope>
    <source>
        <strain evidence="3 4">AZ1-13</strain>
    </source>
</reference>
<protein>
    <submittedName>
        <fullName evidence="3">SGNH/GDSL hydrolase family protein</fullName>
    </submittedName>
</protein>
<organism evidence="3 4">
    <name type="scientific">Micromonospora radicis</name>
    <dbReference type="NCBI Taxonomy" id="1894971"/>
    <lineage>
        <taxon>Bacteria</taxon>
        <taxon>Bacillati</taxon>
        <taxon>Actinomycetota</taxon>
        <taxon>Actinomycetes</taxon>
        <taxon>Micromonosporales</taxon>
        <taxon>Micromonosporaceae</taxon>
        <taxon>Micromonospora</taxon>
    </lineage>
</organism>
<dbReference type="Proteomes" id="UP000283832">
    <property type="component" value="Unassembled WGS sequence"/>
</dbReference>
<dbReference type="AlphaFoldDB" id="A0A418MRA2"/>
<feature type="compositionally biased region" description="Polar residues" evidence="1">
    <location>
        <begin position="252"/>
        <end position="261"/>
    </location>
</feature>
<dbReference type="InterPro" id="IPR053140">
    <property type="entry name" value="GDSL_Rv0518-like"/>
</dbReference>
<accession>A0A418MRA2</accession>
<feature type="domain" description="SGNH hydrolase-type esterase" evidence="2">
    <location>
        <begin position="8"/>
        <end position="182"/>
    </location>
</feature>
<comment type="caution">
    <text evidence="3">The sequence shown here is derived from an EMBL/GenBank/DDBJ whole genome shotgun (WGS) entry which is preliminary data.</text>
</comment>
<evidence type="ECO:0000313" key="3">
    <source>
        <dbReference type="EMBL" id="RIV36433.1"/>
    </source>
</evidence>
<name>A0A418MRA2_9ACTN</name>
<feature type="region of interest" description="Disordered" evidence="1">
    <location>
        <begin position="237"/>
        <end position="261"/>
    </location>
</feature>
<dbReference type="PANTHER" id="PTHR43784">
    <property type="entry name" value="GDSL-LIKE LIPASE/ACYLHYDROLASE, PUTATIVE (AFU_ORTHOLOGUE AFUA_2G00820)-RELATED"/>
    <property type="match status" value="1"/>
</dbReference>
<dbReference type="CDD" id="cd01832">
    <property type="entry name" value="SGNH_hydrolase_like_1"/>
    <property type="match status" value="1"/>
</dbReference>
<dbReference type="GO" id="GO:0016787">
    <property type="term" value="F:hydrolase activity"/>
    <property type="evidence" value="ECO:0007669"/>
    <property type="project" value="UniProtKB-KW"/>
</dbReference>
<evidence type="ECO:0000259" key="2">
    <source>
        <dbReference type="Pfam" id="PF13472"/>
    </source>
</evidence>
<sequence>MRWRSYVAVGDSFTEGLDDPYPEGTYRGWADLVATRLAVEAGPSFRYANLAIRGRTFPQVVAEQVPAALAMKPDLISFAAGGNDVLRRTFDPDTIVGRFDEVVGRLRAGGAEVVLFRFADVMARLPGQRLIAPRVTLLNRAVGETAERHGAILVDLYADDTYLNPMLWSTDRLHLSPAGHRRVAGQVLTALGVGCDEQWLLVPPHPEPTPWLAARTADLRWAGQHLAPWIKRRITGRSSGDTRTAKRPNLIPFTSHQSDHP</sequence>
<keyword evidence="3" id="KW-0378">Hydrolase</keyword>
<dbReference type="RefSeq" id="WP_119578723.1">
    <property type="nucleotide sequence ID" value="NZ_QXEC01000020.1"/>
</dbReference>
<dbReference type="OrthoDB" id="3465773at2"/>
<evidence type="ECO:0000313" key="4">
    <source>
        <dbReference type="Proteomes" id="UP000283832"/>
    </source>
</evidence>